<keyword evidence="2" id="KW-1185">Reference proteome</keyword>
<accession>A0A0G2HS35</accession>
<dbReference type="Proteomes" id="UP000034680">
    <property type="component" value="Unassembled WGS sequence"/>
</dbReference>
<protein>
    <submittedName>
        <fullName evidence="1">Putative aaa family atpase</fullName>
    </submittedName>
</protein>
<organism evidence="1 2">
    <name type="scientific">Diaporthe ampelina</name>
    <dbReference type="NCBI Taxonomy" id="1214573"/>
    <lineage>
        <taxon>Eukaryota</taxon>
        <taxon>Fungi</taxon>
        <taxon>Dikarya</taxon>
        <taxon>Ascomycota</taxon>
        <taxon>Pezizomycotina</taxon>
        <taxon>Sordariomycetes</taxon>
        <taxon>Sordariomycetidae</taxon>
        <taxon>Diaporthales</taxon>
        <taxon>Diaporthaceae</taxon>
        <taxon>Diaporthe</taxon>
    </lineage>
</organism>
<reference evidence="1 2" key="2">
    <citation type="submission" date="2015-05" db="EMBL/GenBank/DDBJ databases">
        <authorList>
            <person name="Morales-Cruz A."/>
            <person name="Amrine K.C."/>
            <person name="Cantu D."/>
        </authorList>
    </citation>
    <scope>NUCLEOTIDE SEQUENCE [LARGE SCALE GENOMIC DNA]</scope>
    <source>
        <strain evidence="1">DA912</strain>
    </source>
</reference>
<name>A0A0G2HS35_9PEZI</name>
<dbReference type="EMBL" id="LCUC01000078">
    <property type="protein sequence ID" value="KKY37673.1"/>
    <property type="molecule type" value="Genomic_DNA"/>
</dbReference>
<dbReference type="AlphaFoldDB" id="A0A0G2HS35"/>
<evidence type="ECO:0000313" key="1">
    <source>
        <dbReference type="EMBL" id="KKY37673.1"/>
    </source>
</evidence>
<reference evidence="1 2" key="1">
    <citation type="submission" date="2015-05" db="EMBL/GenBank/DDBJ databases">
        <title>Distinctive expansion of gene families associated with plant cell wall degradation and secondary metabolism in the genomes of grapevine trunk pathogens.</title>
        <authorList>
            <person name="Lawrence D.P."/>
            <person name="Travadon R."/>
            <person name="Rolshausen P.E."/>
            <person name="Baumgartner K."/>
        </authorList>
    </citation>
    <scope>NUCLEOTIDE SEQUENCE [LARGE SCALE GENOMIC DNA]</scope>
    <source>
        <strain evidence="1">DA912</strain>
    </source>
</reference>
<dbReference type="OrthoDB" id="3453214at2759"/>
<sequence length="159" mass="17873">MHTLLQAIQREYGTADVFEAIERQKSLGCTCNGPKWVIGHQLLRNDPSKWFRGIPIDDRDLALINASPVSWIDFGRQSYLKHVADQPFKTTYWTVENGNALRVNVNIPDNFAPGVTWGLLSGRPSKARVLAGPCETCDGHPWDIMILQTPLASRHTSYN</sequence>
<proteinExistence type="predicted"/>
<evidence type="ECO:0000313" key="2">
    <source>
        <dbReference type="Proteomes" id="UP000034680"/>
    </source>
</evidence>
<comment type="caution">
    <text evidence="1">The sequence shown here is derived from an EMBL/GenBank/DDBJ whole genome shotgun (WGS) entry which is preliminary data.</text>
</comment>
<gene>
    <name evidence="1" type="ORF">UCDDA912_g02337</name>
</gene>